<proteinExistence type="predicted"/>
<dbReference type="Proteomes" id="UP000309174">
    <property type="component" value="Unassembled WGS sequence"/>
</dbReference>
<evidence type="ECO:0000259" key="10">
    <source>
        <dbReference type="PROSITE" id="PS50893"/>
    </source>
</evidence>
<feature type="region of interest" description="Disordered" evidence="9">
    <location>
        <begin position="1"/>
        <end position="22"/>
    </location>
</feature>
<dbReference type="SMART" id="SM00382">
    <property type="entry name" value="AAA"/>
    <property type="match status" value="2"/>
</dbReference>
<evidence type="ECO:0000256" key="1">
    <source>
        <dbReference type="ARBA" id="ARBA00022448"/>
    </source>
</evidence>
<dbReference type="GO" id="GO:0005524">
    <property type="term" value="F:ATP binding"/>
    <property type="evidence" value="ECO:0007669"/>
    <property type="project" value="UniProtKB-KW"/>
</dbReference>
<dbReference type="PROSITE" id="PS00211">
    <property type="entry name" value="ABC_TRANSPORTER_1"/>
    <property type="match status" value="1"/>
</dbReference>
<accession>A0A5C4JES2</accession>
<dbReference type="CDD" id="cd03216">
    <property type="entry name" value="ABC_Carb_Monos_I"/>
    <property type="match status" value="1"/>
</dbReference>
<dbReference type="PROSITE" id="PS50893">
    <property type="entry name" value="ABC_TRANSPORTER_2"/>
    <property type="match status" value="2"/>
</dbReference>
<dbReference type="CDD" id="cd03215">
    <property type="entry name" value="ABC_Carb_Monos_II"/>
    <property type="match status" value="1"/>
</dbReference>
<keyword evidence="8" id="KW-0472">Membrane</keyword>
<evidence type="ECO:0000256" key="9">
    <source>
        <dbReference type="SAM" id="MobiDB-lite"/>
    </source>
</evidence>
<sequence>MGTVTTARPGGPAASTPAAGHPTSLAVSGVNKSYGSASVLRGVSFELTRGHIHALAGGNGSGKSTLIKVLAGIERADSGVLSRPGRAGTDLAGFTPAHAREAGLRFVHQDLGLLPDMTVAENFAFTRGFPRGGGRRIAWRKLHETTESLLGRFELDVSPTAVVRALRPADRAMVAIARALADDGPEQVLVLDEPTASLPHHEADILLEALSRRARQGQTILYVSHRLDEVLSLADSVTVLRDGAVAATRGARGLDQLQLAELMAGRSLGTLYGDENPAASAAGPRPAGGPAPVLEARGLSAAGISGIDLEIWAGEIVGLAGLLGSGRSTLLRTIFGAVRPTSGTLTFEGEAIAAPSIKAAMRRGVALVPEDRLADALFHESSVAQNITVATLARYVRWTRLVRSRERDTAAGVIGDLRIKTAGPDQTVTRLSGGNQQKVVVARWLQRAPRLLLLDEPTQGVDVMSRADIYERVRAVAAAGTSVLVASSDVEELAHLCDRVVVLRAGRVTAELSGEAVSVQKIVRYSYADQEES</sequence>
<evidence type="ECO:0000256" key="3">
    <source>
        <dbReference type="ARBA" id="ARBA00022597"/>
    </source>
</evidence>
<dbReference type="InterPro" id="IPR003439">
    <property type="entry name" value="ABC_transporter-like_ATP-bd"/>
</dbReference>
<keyword evidence="12" id="KW-1185">Reference proteome</keyword>
<organism evidence="11 12">
    <name type="scientific">Actinomadura soli</name>
    <dbReference type="NCBI Taxonomy" id="2508997"/>
    <lineage>
        <taxon>Bacteria</taxon>
        <taxon>Bacillati</taxon>
        <taxon>Actinomycetota</taxon>
        <taxon>Actinomycetes</taxon>
        <taxon>Streptosporangiales</taxon>
        <taxon>Thermomonosporaceae</taxon>
        <taxon>Actinomadura</taxon>
    </lineage>
</organism>
<keyword evidence="6 11" id="KW-0067">ATP-binding</keyword>
<protein>
    <submittedName>
        <fullName evidence="11">Sugar ABC transporter ATP-binding protein</fullName>
    </submittedName>
</protein>
<name>A0A5C4JES2_9ACTN</name>
<evidence type="ECO:0000256" key="8">
    <source>
        <dbReference type="ARBA" id="ARBA00023136"/>
    </source>
</evidence>
<dbReference type="InterPro" id="IPR017871">
    <property type="entry name" value="ABC_transporter-like_CS"/>
</dbReference>
<feature type="domain" description="ABC transporter" evidence="10">
    <location>
        <begin position="25"/>
        <end position="267"/>
    </location>
</feature>
<dbReference type="OrthoDB" id="8039522at2"/>
<dbReference type="InterPro" id="IPR003593">
    <property type="entry name" value="AAA+_ATPase"/>
</dbReference>
<evidence type="ECO:0000313" key="12">
    <source>
        <dbReference type="Proteomes" id="UP000309174"/>
    </source>
</evidence>
<evidence type="ECO:0000256" key="5">
    <source>
        <dbReference type="ARBA" id="ARBA00022741"/>
    </source>
</evidence>
<evidence type="ECO:0000256" key="7">
    <source>
        <dbReference type="ARBA" id="ARBA00022967"/>
    </source>
</evidence>
<dbReference type="InterPro" id="IPR027417">
    <property type="entry name" value="P-loop_NTPase"/>
</dbReference>
<dbReference type="PANTHER" id="PTHR43790">
    <property type="entry name" value="CARBOHYDRATE TRANSPORT ATP-BINDING PROTEIN MG119-RELATED"/>
    <property type="match status" value="1"/>
</dbReference>
<dbReference type="InterPro" id="IPR050107">
    <property type="entry name" value="ABC_carbohydrate_import_ATPase"/>
</dbReference>
<keyword evidence="4" id="KW-0677">Repeat</keyword>
<keyword evidence="7" id="KW-1278">Translocase</keyword>
<dbReference type="PANTHER" id="PTHR43790:SF3">
    <property type="entry name" value="D-ALLOSE IMPORT ATP-BINDING PROTEIN ALSA-RELATED"/>
    <property type="match status" value="1"/>
</dbReference>
<dbReference type="EMBL" id="VCKW01000063">
    <property type="protein sequence ID" value="TMR01233.1"/>
    <property type="molecule type" value="Genomic_DNA"/>
</dbReference>
<keyword evidence="3" id="KW-0762">Sugar transport</keyword>
<evidence type="ECO:0000256" key="6">
    <source>
        <dbReference type="ARBA" id="ARBA00022840"/>
    </source>
</evidence>
<dbReference type="SUPFAM" id="SSF52540">
    <property type="entry name" value="P-loop containing nucleoside triphosphate hydrolases"/>
    <property type="match status" value="2"/>
</dbReference>
<gene>
    <name evidence="11" type="ORF">ETD83_14620</name>
</gene>
<evidence type="ECO:0000256" key="4">
    <source>
        <dbReference type="ARBA" id="ARBA00022737"/>
    </source>
</evidence>
<reference evidence="11 12" key="1">
    <citation type="submission" date="2019-05" db="EMBL/GenBank/DDBJ databases">
        <title>Draft genome sequence of Actinomadura sp. 14C53.</title>
        <authorList>
            <person name="Saricaoglu S."/>
            <person name="Isik K."/>
        </authorList>
    </citation>
    <scope>NUCLEOTIDE SEQUENCE [LARGE SCALE GENOMIC DNA]</scope>
    <source>
        <strain evidence="11 12">14C53</strain>
    </source>
</reference>
<evidence type="ECO:0000256" key="2">
    <source>
        <dbReference type="ARBA" id="ARBA00022475"/>
    </source>
</evidence>
<keyword evidence="5" id="KW-0547">Nucleotide-binding</keyword>
<comment type="caution">
    <text evidence="11">The sequence shown here is derived from an EMBL/GenBank/DDBJ whole genome shotgun (WGS) entry which is preliminary data.</text>
</comment>
<keyword evidence="2" id="KW-1003">Cell membrane</keyword>
<dbReference type="Gene3D" id="3.40.50.300">
    <property type="entry name" value="P-loop containing nucleotide triphosphate hydrolases"/>
    <property type="match status" value="2"/>
</dbReference>
<dbReference type="GO" id="GO:0016887">
    <property type="term" value="F:ATP hydrolysis activity"/>
    <property type="evidence" value="ECO:0007669"/>
    <property type="project" value="InterPro"/>
</dbReference>
<feature type="domain" description="ABC transporter" evidence="10">
    <location>
        <begin position="288"/>
        <end position="530"/>
    </location>
</feature>
<dbReference type="AlphaFoldDB" id="A0A5C4JES2"/>
<evidence type="ECO:0000313" key="11">
    <source>
        <dbReference type="EMBL" id="TMR01233.1"/>
    </source>
</evidence>
<dbReference type="Pfam" id="PF00005">
    <property type="entry name" value="ABC_tran"/>
    <property type="match status" value="2"/>
</dbReference>
<keyword evidence="1" id="KW-0813">Transport</keyword>